<keyword evidence="3" id="KW-1185">Reference proteome</keyword>
<dbReference type="AlphaFoldDB" id="A0ABD0Y962"/>
<comment type="caution">
    <text evidence="2">The sequence shown here is derived from an EMBL/GenBank/DDBJ whole genome shotgun (WGS) entry which is preliminary data.</text>
</comment>
<dbReference type="SUPFAM" id="SSF54648">
    <property type="entry name" value="DLC"/>
    <property type="match status" value="1"/>
</dbReference>
<name>A0ABD0Y962_9HEMI</name>
<evidence type="ECO:0000313" key="2">
    <source>
        <dbReference type="EMBL" id="KAL1123875.1"/>
    </source>
</evidence>
<dbReference type="Proteomes" id="UP001558652">
    <property type="component" value="Unassembled WGS sequence"/>
</dbReference>
<protein>
    <recommendedName>
        <fullName evidence="4">Dynein light chain</fullName>
    </recommendedName>
</protein>
<sequence length="120" mass="13607">MASKRRDMFHKNEKQETTENGPNMTECKEAIECADMSADMQKDAVNCAKQAMEEFNVEKKRNTFPRPDILERMNVTILRVNSGQSQDALRLDDGLNDLQAVEVGYATLGLKWHSKSLENG</sequence>
<dbReference type="InterPro" id="IPR037177">
    <property type="entry name" value="DLC_sf"/>
</dbReference>
<evidence type="ECO:0000256" key="1">
    <source>
        <dbReference type="SAM" id="MobiDB-lite"/>
    </source>
</evidence>
<reference evidence="2 3" key="1">
    <citation type="submission" date="2024-07" db="EMBL/GenBank/DDBJ databases">
        <title>Chromosome-level genome assembly of the water stick insect Ranatra chinensis (Heteroptera: Nepidae).</title>
        <authorList>
            <person name="Liu X."/>
        </authorList>
    </citation>
    <scope>NUCLEOTIDE SEQUENCE [LARGE SCALE GENOMIC DNA]</scope>
    <source>
        <strain evidence="2">Cailab_2021Rc</strain>
        <tissue evidence="2">Muscle</tissue>
    </source>
</reference>
<accession>A0ABD0Y962</accession>
<dbReference type="Gene3D" id="3.30.740.10">
    <property type="entry name" value="Protein Inhibitor Of Neuronal Nitric Oxide Synthase"/>
    <property type="match status" value="1"/>
</dbReference>
<dbReference type="EMBL" id="JBFDAA010000011">
    <property type="protein sequence ID" value="KAL1123875.1"/>
    <property type="molecule type" value="Genomic_DNA"/>
</dbReference>
<proteinExistence type="predicted"/>
<gene>
    <name evidence="2" type="ORF">AAG570_001645</name>
</gene>
<feature type="region of interest" description="Disordered" evidence="1">
    <location>
        <begin position="1"/>
        <end position="23"/>
    </location>
</feature>
<organism evidence="2 3">
    <name type="scientific">Ranatra chinensis</name>
    <dbReference type="NCBI Taxonomy" id="642074"/>
    <lineage>
        <taxon>Eukaryota</taxon>
        <taxon>Metazoa</taxon>
        <taxon>Ecdysozoa</taxon>
        <taxon>Arthropoda</taxon>
        <taxon>Hexapoda</taxon>
        <taxon>Insecta</taxon>
        <taxon>Pterygota</taxon>
        <taxon>Neoptera</taxon>
        <taxon>Paraneoptera</taxon>
        <taxon>Hemiptera</taxon>
        <taxon>Heteroptera</taxon>
        <taxon>Panheteroptera</taxon>
        <taxon>Nepomorpha</taxon>
        <taxon>Nepidae</taxon>
        <taxon>Ranatrinae</taxon>
        <taxon>Ranatra</taxon>
    </lineage>
</organism>
<feature type="compositionally biased region" description="Basic and acidic residues" evidence="1">
    <location>
        <begin position="1"/>
        <end position="17"/>
    </location>
</feature>
<evidence type="ECO:0008006" key="4">
    <source>
        <dbReference type="Google" id="ProtNLM"/>
    </source>
</evidence>
<evidence type="ECO:0000313" key="3">
    <source>
        <dbReference type="Proteomes" id="UP001558652"/>
    </source>
</evidence>